<feature type="region of interest" description="Disordered" evidence="1">
    <location>
        <begin position="1"/>
        <end position="29"/>
    </location>
</feature>
<dbReference type="Proteomes" id="UP000256780">
    <property type="component" value="Chromosome CBM2587_a"/>
</dbReference>
<sequence length="537" mass="55903">MTHESGLRLELAEPGEQVHARYTPQPGRLPPDAASLQQCLAALGWSGARLDARAVAQFLAQCQRAEHEIDATIGALIDGAFELDITGDGLAVRLTLMPPEGGRPVSADEIRRAVAERGVVAPIQSLALDAALAEGGCELRIIAAGMAPRQGEPARFINLLEPRKPAHGDDEAGKVDLRELGNLLLVSPGTPLMRRIAAVPGHAGVDVFGKPVAADPVDDPPFAEGLSGAAADADDPGLLRAVIAGSPVVGVYGISVSPVVQVESVDLHSGNVAFDGTLRVSGDIRTGMSVNVSGDVVVEGTIEAANVEAGGNVIVKGGIIGKSEAAHAEGGISRASVRCKGAVKARFIENAVVEAGTEVSVDSGIRQSDVAAGQRIVVGGNGVQGSISGGRSRALLAVRAAVLGAPAGTATIIQVGLNPYADAQRAALEAERRRMLEEQNKVRQLVDFFARHPERAVGDLREKARATLFKLSRDLFELDARLTELGQQMQPAADAVIDAARRIHGGVTLQVGSRVLKVMEDKPGGQIRLLDDRITVS</sequence>
<dbReference type="InterPro" id="IPR005646">
    <property type="entry name" value="FapA"/>
</dbReference>
<dbReference type="OrthoDB" id="5807941at2"/>
<gene>
    <name evidence="3" type="ORF">CBM2587_A70042</name>
</gene>
<comment type="caution">
    <text evidence="3">The sequence shown here is derived from an EMBL/GenBank/DDBJ whole genome shotgun (WGS) entry which is preliminary data.</text>
</comment>
<protein>
    <recommendedName>
        <fullName evidence="2">Flagellar Assembly Protein A N-terminal region domain-containing protein</fullName>
    </recommendedName>
</protein>
<accession>A0A375BW37</accession>
<dbReference type="Pfam" id="PF20250">
    <property type="entry name" value="FapA_N"/>
    <property type="match status" value="1"/>
</dbReference>
<organism evidence="3">
    <name type="scientific">Cupriavidus taiwanensis</name>
    <dbReference type="NCBI Taxonomy" id="164546"/>
    <lineage>
        <taxon>Bacteria</taxon>
        <taxon>Pseudomonadati</taxon>
        <taxon>Pseudomonadota</taxon>
        <taxon>Betaproteobacteria</taxon>
        <taxon>Burkholderiales</taxon>
        <taxon>Burkholderiaceae</taxon>
        <taxon>Cupriavidus</taxon>
    </lineage>
</organism>
<dbReference type="InterPro" id="IPR046866">
    <property type="entry name" value="FapA_N"/>
</dbReference>
<proteinExistence type="predicted"/>
<dbReference type="RefSeq" id="WP_116355990.1">
    <property type="nucleotide sequence ID" value="NZ_LT976853.1"/>
</dbReference>
<dbReference type="Pfam" id="PF03961">
    <property type="entry name" value="FapA"/>
    <property type="match status" value="1"/>
</dbReference>
<dbReference type="EMBL" id="OFSQ01000026">
    <property type="protein sequence ID" value="SOY55772.1"/>
    <property type="molecule type" value="Genomic_DNA"/>
</dbReference>
<dbReference type="InterPro" id="IPR046865">
    <property type="entry name" value="FapA_b_solenoid"/>
</dbReference>
<dbReference type="AlphaFoldDB" id="A0A375BW37"/>
<dbReference type="PANTHER" id="PTHR38032">
    <property type="entry name" value="POLYMERASE-RELATED"/>
    <property type="match status" value="1"/>
</dbReference>
<dbReference type="PANTHER" id="PTHR38032:SF1">
    <property type="entry name" value="RNA-BINDING PROTEIN KHPB N-TERMINAL DOMAIN-CONTAINING PROTEIN"/>
    <property type="match status" value="1"/>
</dbReference>
<name>A0A375BW37_9BURK</name>
<evidence type="ECO:0000256" key="1">
    <source>
        <dbReference type="SAM" id="MobiDB-lite"/>
    </source>
</evidence>
<feature type="compositionally biased region" description="Basic and acidic residues" evidence="1">
    <location>
        <begin position="1"/>
        <end position="19"/>
    </location>
</feature>
<evidence type="ECO:0000313" key="3">
    <source>
        <dbReference type="EMBL" id="SOY55772.1"/>
    </source>
</evidence>
<reference evidence="3" key="1">
    <citation type="submission" date="2018-01" db="EMBL/GenBank/DDBJ databases">
        <authorList>
            <person name="Clerissi C."/>
        </authorList>
    </citation>
    <scope>NUCLEOTIDE SEQUENCE</scope>
    <source>
        <strain evidence="3">Cupriavidus sp. LMG 19464</strain>
    </source>
</reference>
<evidence type="ECO:0000259" key="2">
    <source>
        <dbReference type="Pfam" id="PF20250"/>
    </source>
</evidence>
<feature type="domain" description="Flagellar Assembly Protein A N-terminal region" evidence="2">
    <location>
        <begin position="81"/>
        <end position="249"/>
    </location>
</feature>